<evidence type="ECO:0000313" key="1">
    <source>
        <dbReference type="EMBL" id="GEP72334.1"/>
    </source>
</evidence>
<organism evidence="1 2">
    <name type="scientific">Lentilactobacillus rapi</name>
    <dbReference type="NCBI Taxonomy" id="481723"/>
    <lineage>
        <taxon>Bacteria</taxon>
        <taxon>Bacillati</taxon>
        <taxon>Bacillota</taxon>
        <taxon>Bacilli</taxon>
        <taxon>Lactobacillales</taxon>
        <taxon>Lactobacillaceae</taxon>
        <taxon>Lentilactobacillus</taxon>
    </lineage>
</organism>
<sequence>MFGIIILTLIMILLVVGLVIAAHQFRLLGKPYMSPVSTNISTTLDSVPTLFLPGYVGNRYSFGFLLRRLVNRYQANKSMVIYVDGRGKLRVVGQLAQYRPLIQVIFQDKRSRPQQQSKWLLFICQRLADQYGVATINLVGHSMGCITIFWLLTHHQQELPVAISRVVTIAGPFNDSEIARNTRGVEEYPNDSAGPRKRTAIYRALAKRVSAMPKGIKFLNIAGTISSGQQNDGQVSLNSAFSLRYLLRDPIIYYRELVIRGKRATHRLLHENRVVDAHIAKFIWNT</sequence>
<dbReference type="STRING" id="1423795.FD12_GL001795"/>
<dbReference type="Proteomes" id="UP000321569">
    <property type="component" value="Unassembled WGS sequence"/>
</dbReference>
<dbReference type="Gene3D" id="3.40.50.1820">
    <property type="entry name" value="alpha/beta hydrolase"/>
    <property type="match status" value="1"/>
</dbReference>
<dbReference type="GO" id="GO:0016787">
    <property type="term" value="F:hydrolase activity"/>
    <property type="evidence" value="ECO:0007669"/>
    <property type="project" value="UniProtKB-KW"/>
</dbReference>
<dbReference type="SUPFAM" id="SSF53474">
    <property type="entry name" value="alpha/beta-Hydrolases"/>
    <property type="match status" value="1"/>
</dbReference>
<dbReference type="InterPro" id="IPR029058">
    <property type="entry name" value="AB_hydrolase_fold"/>
</dbReference>
<protein>
    <submittedName>
        <fullName evidence="1">Hydrolase</fullName>
    </submittedName>
</protein>
<dbReference type="AlphaFoldDB" id="A0A512PMA9"/>
<dbReference type="Pfam" id="PF06028">
    <property type="entry name" value="DUF915"/>
    <property type="match status" value="1"/>
</dbReference>
<gene>
    <name evidence="1" type="ORF">LRA02_12020</name>
</gene>
<name>A0A512PMA9_9LACO</name>
<proteinExistence type="predicted"/>
<evidence type="ECO:0000313" key="2">
    <source>
        <dbReference type="Proteomes" id="UP000321569"/>
    </source>
</evidence>
<accession>A0A512PMA9</accession>
<dbReference type="EMBL" id="BKAM01000014">
    <property type="protein sequence ID" value="GEP72334.1"/>
    <property type="molecule type" value="Genomic_DNA"/>
</dbReference>
<reference evidence="1 2" key="1">
    <citation type="submission" date="2019-07" db="EMBL/GenBank/DDBJ databases">
        <title>Whole genome shotgun sequence of Lactobacillus rapi NBRC 109618.</title>
        <authorList>
            <person name="Hosoyama A."/>
            <person name="Uohara A."/>
            <person name="Ohji S."/>
            <person name="Ichikawa N."/>
        </authorList>
    </citation>
    <scope>NUCLEOTIDE SEQUENCE [LARGE SCALE GENOMIC DNA]</scope>
    <source>
        <strain evidence="1 2">NBRC 109618</strain>
    </source>
</reference>
<comment type="caution">
    <text evidence="1">The sequence shown here is derived from an EMBL/GenBank/DDBJ whole genome shotgun (WGS) entry which is preliminary data.</text>
</comment>
<dbReference type="RefSeq" id="WP_225427273.1">
    <property type="nucleotide sequence ID" value="NZ_BKAM01000014.1"/>
</dbReference>
<dbReference type="InterPro" id="IPR010315">
    <property type="entry name" value="DUF915_hydro-like"/>
</dbReference>
<keyword evidence="1" id="KW-0378">Hydrolase</keyword>